<dbReference type="RefSeq" id="WP_268062682.1">
    <property type="nucleotide sequence ID" value="NZ_JAPQFJ010000023.1"/>
</dbReference>
<keyword evidence="2" id="KW-1185">Reference proteome</keyword>
<organism evidence="1 2">
    <name type="scientific">Clostridium brassicae</name>
    <dbReference type="NCBI Taxonomy" id="2999072"/>
    <lineage>
        <taxon>Bacteria</taxon>
        <taxon>Bacillati</taxon>
        <taxon>Bacillota</taxon>
        <taxon>Clostridia</taxon>
        <taxon>Eubacteriales</taxon>
        <taxon>Clostridiaceae</taxon>
        <taxon>Clostridium</taxon>
    </lineage>
</organism>
<evidence type="ECO:0008006" key="3">
    <source>
        <dbReference type="Google" id="ProtNLM"/>
    </source>
</evidence>
<reference evidence="1" key="1">
    <citation type="submission" date="2022-12" db="EMBL/GenBank/DDBJ databases">
        <title>Clostridium sp. nov., isolated from industrial wastewater.</title>
        <authorList>
            <person name="Jiayan W."/>
        </authorList>
    </citation>
    <scope>NUCLEOTIDE SEQUENCE</scope>
    <source>
        <strain evidence="1">ZC22-4</strain>
    </source>
</reference>
<name>A0ABT4DDH7_9CLOT</name>
<dbReference type="Proteomes" id="UP001144612">
    <property type="component" value="Unassembled WGS sequence"/>
</dbReference>
<accession>A0ABT4DDH7</accession>
<evidence type="ECO:0000313" key="1">
    <source>
        <dbReference type="EMBL" id="MCY6960248.1"/>
    </source>
</evidence>
<sequence>MFKNKKMLSTLILIIVLVGLCGAIYVKGRKDIPKLTVTYNGKNVEVGQGPYKWKSRGKLKEYTLDSYTIVLAKLLPGMKVPLNGQLKLSFDYQPETITLRGGNKSDGKIIKDNVINISDYGTGGYILDCRWKEGKVIYMIYVDIHH</sequence>
<proteinExistence type="predicted"/>
<evidence type="ECO:0000313" key="2">
    <source>
        <dbReference type="Proteomes" id="UP001144612"/>
    </source>
</evidence>
<comment type="caution">
    <text evidence="1">The sequence shown here is derived from an EMBL/GenBank/DDBJ whole genome shotgun (WGS) entry which is preliminary data.</text>
</comment>
<protein>
    <recommendedName>
        <fullName evidence="3">Lipoprotein</fullName>
    </recommendedName>
</protein>
<dbReference type="EMBL" id="JAPQFJ010000023">
    <property type="protein sequence ID" value="MCY6960248.1"/>
    <property type="molecule type" value="Genomic_DNA"/>
</dbReference>
<gene>
    <name evidence="1" type="ORF">OW729_16645</name>
</gene>